<dbReference type="InterPro" id="IPR003795">
    <property type="entry name" value="DUF192"/>
</dbReference>
<dbReference type="PROSITE" id="PS51257">
    <property type="entry name" value="PROKAR_LIPOPROTEIN"/>
    <property type="match status" value="1"/>
</dbReference>
<dbReference type="PANTHER" id="PTHR37953">
    <property type="entry name" value="UPF0127 PROTEIN MJ1496"/>
    <property type="match status" value="1"/>
</dbReference>
<evidence type="ECO:0000256" key="1">
    <source>
        <dbReference type="SAM" id="SignalP"/>
    </source>
</evidence>
<name>A0A285R7D9_9SPHN</name>
<dbReference type="AlphaFoldDB" id="A0A285R7D9"/>
<sequence length="162" mass="16742">MRMLNALGHAAAAAVLLLSAAGCSGGSTATAAATVGKVPVTITSSGGTHRFLVEVAKTPAEQQRGLMFRTDIARDGGMIFAPYPPEGGPPREASFWMKNTPSALDIIFIRADGTIATIAENTVPFSETPVPSREPVAAVLEILGGRAAELGIAEGDRVSWPK</sequence>
<dbReference type="Gene3D" id="2.60.120.1140">
    <property type="entry name" value="Protein of unknown function DUF192"/>
    <property type="match status" value="1"/>
</dbReference>
<dbReference type="Proteomes" id="UP000219494">
    <property type="component" value="Unassembled WGS sequence"/>
</dbReference>
<evidence type="ECO:0000313" key="3">
    <source>
        <dbReference type="Proteomes" id="UP000219494"/>
    </source>
</evidence>
<feature type="signal peptide" evidence="1">
    <location>
        <begin position="1"/>
        <end position="31"/>
    </location>
</feature>
<reference evidence="2 3" key="1">
    <citation type="submission" date="2017-07" db="EMBL/GenBank/DDBJ databases">
        <authorList>
            <person name="Sun Z.S."/>
            <person name="Albrecht U."/>
            <person name="Echele G."/>
            <person name="Lee C.C."/>
        </authorList>
    </citation>
    <scope>NUCLEOTIDE SEQUENCE [LARGE SCALE GENOMIC DNA]</scope>
    <source>
        <strain evidence="2 3">CGMCC 1.12672</strain>
    </source>
</reference>
<feature type="chain" id="PRO_5012334734" description="DUF192 domain-containing protein" evidence="1">
    <location>
        <begin position="32"/>
        <end position="162"/>
    </location>
</feature>
<dbReference type="PANTHER" id="PTHR37953:SF1">
    <property type="entry name" value="UPF0127 PROTEIN MJ1496"/>
    <property type="match status" value="1"/>
</dbReference>
<accession>A0A285R7D9</accession>
<keyword evidence="3" id="KW-1185">Reference proteome</keyword>
<evidence type="ECO:0008006" key="4">
    <source>
        <dbReference type="Google" id="ProtNLM"/>
    </source>
</evidence>
<dbReference type="EMBL" id="OBMI01000004">
    <property type="protein sequence ID" value="SOB88277.1"/>
    <property type="molecule type" value="Genomic_DNA"/>
</dbReference>
<organism evidence="2 3">
    <name type="scientific">Sphingomonas guangdongensis</name>
    <dbReference type="NCBI Taxonomy" id="1141890"/>
    <lineage>
        <taxon>Bacteria</taxon>
        <taxon>Pseudomonadati</taxon>
        <taxon>Pseudomonadota</taxon>
        <taxon>Alphaproteobacteria</taxon>
        <taxon>Sphingomonadales</taxon>
        <taxon>Sphingomonadaceae</taxon>
        <taxon>Sphingomonas</taxon>
    </lineage>
</organism>
<protein>
    <recommendedName>
        <fullName evidence="4">DUF192 domain-containing protein</fullName>
    </recommendedName>
</protein>
<keyword evidence="1" id="KW-0732">Signal</keyword>
<dbReference type="Pfam" id="PF02643">
    <property type="entry name" value="DUF192"/>
    <property type="match status" value="1"/>
</dbReference>
<evidence type="ECO:0000313" key="2">
    <source>
        <dbReference type="EMBL" id="SOB88277.1"/>
    </source>
</evidence>
<dbReference type="InterPro" id="IPR038695">
    <property type="entry name" value="Saro_0823-like_sf"/>
</dbReference>
<gene>
    <name evidence="2" type="ORF">SAMN06297144_3427</name>
</gene>
<proteinExistence type="predicted"/>